<organism evidence="2 3">
    <name type="scientific">Streptomyces brasiliensis</name>
    <dbReference type="NCBI Taxonomy" id="1954"/>
    <lineage>
        <taxon>Bacteria</taxon>
        <taxon>Bacillati</taxon>
        <taxon>Actinomycetota</taxon>
        <taxon>Actinomycetes</taxon>
        <taxon>Kitasatosporales</taxon>
        <taxon>Streptomycetaceae</taxon>
        <taxon>Streptomyces</taxon>
    </lineage>
</organism>
<reference evidence="2" key="1">
    <citation type="journal article" date="2014" name="Int. J. Syst. Evol. Microbiol.">
        <title>Complete genome sequence of Corynebacterium casei LMG S-19264T (=DSM 44701T), isolated from a smear-ripened cheese.</title>
        <authorList>
            <consortium name="US DOE Joint Genome Institute (JGI-PGF)"/>
            <person name="Walter F."/>
            <person name="Albersmeier A."/>
            <person name="Kalinowski J."/>
            <person name="Ruckert C."/>
        </authorList>
    </citation>
    <scope>NUCLEOTIDE SEQUENCE</scope>
    <source>
        <strain evidence="2">JCM 3086</strain>
    </source>
</reference>
<evidence type="ECO:0000313" key="2">
    <source>
        <dbReference type="EMBL" id="GGJ71785.1"/>
    </source>
</evidence>
<proteinExistence type="predicted"/>
<evidence type="ECO:0000256" key="1">
    <source>
        <dbReference type="SAM" id="MobiDB-lite"/>
    </source>
</evidence>
<accession>A0A917PDF3</accession>
<dbReference type="AlphaFoldDB" id="A0A917PDF3"/>
<dbReference type="EMBL" id="BMQA01000137">
    <property type="protein sequence ID" value="GGJ71785.1"/>
    <property type="molecule type" value="Genomic_DNA"/>
</dbReference>
<gene>
    <name evidence="2" type="ORF">GCM10010121_097980</name>
</gene>
<comment type="caution">
    <text evidence="2">The sequence shown here is derived from an EMBL/GenBank/DDBJ whole genome shotgun (WGS) entry which is preliminary data.</text>
</comment>
<reference evidence="2" key="2">
    <citation type="submission" date="2020-09" db="EMBL/GenBank/DDBJ databases">
        <authorList>
            <person name="Sun Q."/>
            <person name="Ohkuma M."/>
        </authorList>
    </citation>
    <scope>NUCLEOTIDE SEQUENCE</scope>
    <source>
        <strain evidence="2">JCM 3086</strain>
    </source>
</reference>
<keyword evidence="3" id="KW-1185">Reference proteome</keyword>
<name>A0A917PDF3_9ACTN</name>
<sequence length="113" mass="11954">MHPKTALTCTSEAARVGDWSWPVLGTGSPAVGGPGSADQTTDGDDRVGEVEEYLDDADAPFVAAGESVEAFCQAWVRSTGHRGVAWTGALVPFWAIWPCSPRSASRVRDFAES</sequence>
<evidence type="ECO:0000313" key="3">
    <source>
        <dbReference type="Proteomes" id="UP000657574"/>
    </source>
</evidence>
<dbReference type="Proteomes" id="UP000657574">
    <property type="component" value="Unassembled WGS sequence"/>
</dbReference>
<feature type="region of interest" description="Disordered" evidence="1">
    <location>
        <begin position="24"/>
        <end position="46"/>
    </location>
</feature>
<protein>
    <submittedName>
        <fullName evidence="2">Uncharacterized protein</fullName>
    </submittedName>
</protein>